<dbReference type="Gene3D" id="3.90.550.10">
    <property type="entry name" value="Spore Coat Polysaccharide Biosynthesis Protein SpsA, Chain A"/>
    <property type="match status" value="2"/>
</dbReference>
<dbReference type="InterPro" id="IPR050834">
    <property type="entry name" value="Glycosyltransf_2"/>
</dbReference>
<dbReference type="AlphaFoldDB" id="E3J4Q1"/>
<accession>E3J4Q1</accession>
<dbReference type="CAZy" id="GT2">
    <property type="family name" value="Glycosyltransferase Family 2"/>
</dbReference>
<name>E3J4Q1_PSEI1</name>
<protein>
    <submittedName>
        <fullName evidence="3">Glycosyl transferase family 2</fullName>
    </submittedName>
</protein>
<keyword evidence="3" id="KW-0808">Transferase</keyword>
<organism evidence="3 4">
    <name type="scientific">Pseudofrankia inefficax (strain DSM 45817 / CECT 9037 / DDB 130130 / EuI1c)</name>
    <name type="common">Frankia inefficax</name>
    <dbReference type="NCBI Taxonomy" id="298654"/>
    <lineage>
        <taxon>Bacteria</taxon>
        <taxon>Bacillati</taxon>
        <taxon>Actinomycetota</taxon>
        <taxon>Actinomycetes</taxon>
        <taxon>Frankiales</taxon>
        <taxon>Frankiaceae</taxon>
        <taxon>Pseudofrankia</taxon>
    </lineage>
</organism>
<feature type="region of interest" description="Disordered" evidence="1">
    <location>
        <begin position="1"/>
        <end position="25"/>
    </location>
</feature>
<dbReference type="InParanoid" id="E3J4Q1"/>
<sequence>MTRPTLDGSEQAAAVPGQTTDTVRPESTWCGEVELSSPDLPSLPRTADGRLFEDARVLIRVHGDPVGYVQLPLAEGRLDAAEVLRQAVDQFGPSIRGHLAAEGLEDADLSPAPAATARCSLATPRATRRRSAAAVPVQPAVTVVVCTRNRPETLLVCLDRLRRLRHPNIEIVIVDNAPSDESTKVAFTSAVADLPHFRYVREERPGLSWARNRGVAEARGEIIAFTDDDVAVDEAWIAGILRGFAQADDIGCVTGLVATASLTEVAERYFDSRLNWSASCAARRYDLVDHREPSPVYPFSAGIFGAGANIAFRRTALASIGEFDTALGAGTAAAGGEDLDIFLRVLLAGYAIYYEPASLVWHTHRSSVDELNRQMFAYGSGMAAYLTKHLTDPTIARRLMARVPRGLWEMRKISTDSQGAAGSDDALQRRLLAWELAGYAAGPALYAKSRRRSAGLGGSRPATTVVAPDLLGAAALPETAEPSAGSPTGLICGELELAGPRVRLPAGEHDGAYGRARLLVRVHGEPVGYVELPLAADGDGPVAVDVTQAVSLAVETLGGPIRQHLADDGVTLPAAPDPGVVVKAVRSGAPHRPCRRLAGAAPRISVVVCTRNRPGLLTACLDGLLGLRYENFEVVVVDNAPTDDGTRVAFTAAVGTDERFRYVVEPVPGLSSARNRGLAEASGEIIAYTDDDVRVDADWLLGIARGFARRDDVACVTGLVGSADLATDIEQYFDAKVSWSTSCAPRVYDMDPANAPGPLHPFTAGVFGTGANLALRTETVRALGGFDTALGAGTKTRGGEDLDIFVRILLDGHALAYEPAALVWHSHRSDLTELSRQMFGYGSGLTAYIVKYLVDPATCRRVVAGIPGGVRHARQLGSRTREIPTAPKPEIMRRLRTREMAGMLAGPVLYLQARRRSARASARGAQQ</sequence>
<dbReference type="GO" id="GO:0016740">
    <property type="term" value="F:transferase activity"/>
    <property type="evidence" value="ECO:0007669"/>
    <property type="project" value="UniProtKB-KW"/>
</dbReference>
<dbReference type="HOGENOM" id="CLU_315169_0_0_11"/>
<evidence type="ECO:0000259" key="2">
    <source>
        <dbReference type="Pfam" id="PF00535"/>
    </source>
</evidence>
<dbReference type="PANTHER" id="PTHR43685">
    <property type="entry name" value="GLYCOSYLTRANSFERASE"/>
    <property type="match status" value="1"/>
</dbReference>
<dbReference type="OrthoDB" id="3180470at2"/>
<dbReference type="RefSeq" id="WP_013421343.1">
    <property type="nucleotide sequence ID" value="NC_014666.1"/>
</dbReference>
<dbReference type="InterPro" id="IPR001173">
    <property type="entry name" value="Glyco_trans_2-like"/>
</dbReference>
<dbReference type="Pfam" id="PF00535">
    <property type="entry name" value="Glycos_transf_2"/>
    <property type="match status" value="2"/>
</dbReference>
<dbReference type="PANTHER" id="PTHR43685:SF2">
    <property type="entry name" value="GLYCOSYLTRANSFERASE 2-LIKE DOMAIN-CONTAINING PROTEIN"/>
    <property type="match status" value="1"/>
</dbReference>
<evidence type="ECO:0000313" key="3">
    <source>
        <dbReference type="EMBL" id="ADP78220.1"/>
    </source>
</evidence>
<evidence type="ECO:0000313" key="4">
    <source>
        <dbReference type="Proteomes" id="UP000002484"/>
    </source>
</evidence>
<dbReference type="InterPro" id="IPR029044">
    <property type="entry name" value="Nucleotide-diphossugar_trans"/>
</dbReference>
<dbReference type="eggNOG" id="COG1216">
    <property type="taxonomic scope" value="Bacteria"/>
</dbReference>
<dbReference type="STRING" id="298654.FraEuI1c_0132"/>
<dbReference type="CDD" id="cd00761">
    <property type="entry name" value="Glyco_tranf_GTA_type"/>
    <property type="match status" value="2"/>
</dbReference>
<dbReference type="SUPFAM" id="SSF53448">
    <property type="entry name" value="Nucleotide-diphospho-sugar transferases"/>
    <property type="match status" value="2"/>
</dbReference>
<keyword evidence="4" id="KW-1185">Reference proteome</keyword>
<dbReference type="Proteomes" id="UP000002484">
    <property type="component" value="Chromosome"/>
</dbReference>
<feature type="domain" description="Glycosyltransferase 2-like" evidence="2">
    <location>
        <begin position="142"/>
        <end position="254"/>
    </location>
</feature>
<dbReference type="EMBL" id="CP002299">
    <property type="protein sequence ID" value="ADP78220.1"/>
    <property type="molecule type" value="Genomic_DNA"/>
</dbReference>
<dbReference type="KEGG" id="fri:FraEuI1c_0132"/>
<evidence type="ECO:0000256" key="1">
    <source>
        <dbReference type="SAM" id="MobiDB-lite"/>
    </source>
</evidence>
<proteinExistence type="predicted"/>
<feature type="domain" description="Glycosyltransferase 2-like" evidence="2">
    <location>
        <begin position="605"/>
        <end position="726"/>
    </location>
</feature>
<gene>
    <name evidence="3" type="ordered locus">FraEuI1c_0132</name>
</gene>
<reference evidence="3 4" key="1">
    <citation type="submission" date="2010-10" db="EMBL/GenBank/DDBJ databases">
        <title>Complete sequence of Frankia sp. EuI1c.</title>
        <authorList>
            <consortium name="US DOE Joint Genome Institute"/>
            <person name="Lucas S."/>
            <person name="Copeland A."/>
            <person name="Lapidus A."/>
            <person name="Cheng J.-F."/>
            <person name="Bruce D."/>
            <person name="Goodwin L."/>
            <person name="Pitluck S."/>
            <person name="Chertkov O."/>
            <person name="Detter J.C."/>
            <person name="Han C."/>
            <person name="Tapia R."/>
            <person name="Land M."/>
            <person name="Hauser L."/>
            <person name="Jeffries C."/>
            <person name="Kyrpides N."/>
            <person name="Ivanova N."/>
            <person name="Mikhailova N."/>
            <person name="Beauchemin N."/>
            <person name="Sen A."/>
            <person name="Sur S.A."/>
            <person name="Gtari M."/>
            <person name="Wall L."/>
            <person name="Tisa L."/>
            <person name="Woyke T."/>
        </authorList>
    </citation>
    <scope>NUCLEOTIDE SEQUENCE [LARGE SCALE GENOMIC DNA]</scope>
    <source>
        <strain evidence="4">DSM 45817 / CECT 9037 / EuI1c</strain>
    </source>
</reference>